<dbReference type="RefSeq" id="WP_142702707.1">
    <property type="nucleotide sequence ID" value="NZ_VIRS01000001.1"/>
</dbReference>
<protein>
    <recommendedName>
        <fullName evidence="3">Ferredoxin</fullName>
    </recommendedName>
</protein>
<proteinExistence type="predicted"/>
<dbReference type="EMBL" id="VIRS01000001">
    <property type="protein sequence ID" value="TQS47084.1"/>
    <property type="molecule type" value="Genomic_DNA"/>
</dbReference>
<accession>A0A545B0K3</accession>
<dbReference type="OrthoDB" id="4554341at2"/>
<gene>
    <name evidence="1" type="ORF">FL583_02145</name>
</gene>
<name>A0A545B0K3_9ACTN</name>
<evidence type="ECO:0000313" key="1">
    <source>
        <dbReference type="EMBL" id="TQS47084.1"/>
    </source>
</evidence>
<dbReference type="InParanoid" id="A0A545B0K3"/>
<dbReference type="Proteomes" id="UP000317982">
    <property type="component" value="Unassembled WGS sequence"/>
</dbReference>
<evidence type="ECO:0000313" key="2">
    <source>
        <dbReference type="Proteomes" id="UP000317982"/>
    </source>
</evidence>
<evidence type="ECO:0008006" key="3">
    <source>
        <dbReference type="Google" id="ProtNLM"/>
    </source>
</evidence>
<organism evidence="1 2">
    <name type="scientific">Cryptosporangium phraense</name>
    <dbReference type="NCBI Taxonomy" id="2593070"/>
    <lineage>
        <taxon>Bacteria</taxon>
        <taxon>Bacillati</taxon>
        <taxon>Actinomycetota</taxon>
        <taxon>Actinomycetes</taxon>
        <taxon>Cryptosporangiales</taxon>
        <taxon>Cryptosporangiaceae</taxon>
        <taxon>Cryptosporangium</taxon>
    </lineage>
</organism>
<sequence length="81" mass="8487">MTRALDPVRDEQLHGGFRPVRCGACTTTVLVRRSSPQQTSIQWPASAACPALLDRDASGTPVVHCASVMAAIGAAARRGDV</sequence>
<reference evidence="1 2" key="1">
    <citation type="submission" date="2019-07" db="EMBL/GenBank/DDBJ databases">
        <title>Cryptosporangium phraense sp. nov., isolated from plant litter.</title>
        <authorList>
            <person name="Suriyachadkun C."/>
        </authorList>
    </citation>
    <scope>NUCLEOTIDE SEQUENCE [LARGE SCALE GENOMIC DNA]</scope>
    <source>
        <strain evidence="1 2">A-T 5661</strain>
    </source>
</reference>
<comment type="caution">
    <text evidence="1">The sequence shown here is derived from an EMBL/GenBank/DDBJ whole genome shotgun (WGS) entry which is preliminary data.</text>
</comment>
<dbReference type="AlphaFoldDB" id="A0A545B0K3"/>
<keyword evidence="2" id="KW-1185">Reference proteome</keyword>